<dbReference type="Pfam" id="PF00326">
    <property type="entry name" value="Peptidase_S9"/>
    <property type="match status" value="1"/>
</dbReference>
<evidence type="ECO:0000313" key="2">
    <source>
        <dbReference type="EMBL" id="QDU79765.1"/>
    </source>
</evidence>
<dbReference type="AlphaFoldDB" id="A0A518CKL0"/>
<keyword evidence="3" id="KW-1185">Reference proteome</keyword>
<dbReference type="InterPro" id="IPR029058">
    <property type="entry name" value="AB_hydrolase_fold"/>
</dbReference>
<dbReference type="KEGG" id="plon:Pla110_14790"/>
<evidence type="ECO:0000259" key="1">
    <source>
        <dbReference type="Pfam" id="PF00326"/>
    </source>
</evidence>
<dbReference type="EMBL" id="CP036281">
    <property type="protein sequence ID" value="QDU79765.1"/>
    <property type="molecule type" value="Genomic_DNA"/>
</dbReference>
<protein>
    <submittedName>
        <fullName evidence="2">Prolyl oligopeptidase family protein</fullName>
    </submittedName>
</protein>
<dbReference type="InterPro" id="IPR001375">
    <property type="entry name" value="Peptidase_S9_cat"/>
</dbReference>
<dbReference type="GO" id="GO:0008236">
    <property type="term" value="F:serine-type peptidase activity"/>
    <property type="evidence" value="ECO:0007669"/>
    <property type="project" value="InterPro"/>
</dbReference>
<dbReference type="RefSeq" id="WP_144994633.1">
    <property type="nucleotide sequence ID" value="NZ_CP036281.1"/>
</dbReference>
<gene>
    <name evidence="2" type="ORF">Pla110_14790</name>
</gene>
<dbReference type="Proteomes" id="UP000317178">
    <property type="component" value="Chromosome"/>
</dbReference>
<proteinExistence type="predicted"/>
<dbReference type="Gene3D" id="3.40.50.1820">
    <property type="entry name" value="alpha/beta hydrolase"/>
    <property type="match status" value="1"/>
</dbReference>
<dbReference type="SUPFAM" id="SSF53474">
    <property type="entry name" value="alpha/beta-Hydrolases"/>
    <property type="match status" value="1"/>
</dbReference>
<sequence>MSCQIRLFPSFFRLTVLSLVLVVLPGLANAALPESDASLKIESQEWPFEPGPRQVTIYIYYPGGKLENVTPETGLMLNLHNWGGTGFQGAGDPRKLTAGLDVIAISVDYLQSGKQQDGAPYDFGHLQAIDALRALSYVFRELKAADIDLNTRRIMASGGSGGGNVSLMCNKFAPHTFSCIVDICGMPRLSDDIAFNLPGGSRLDARYSQDPESPMYLSPGRQELHFVGNPAHLQKMKEFGNEARIVVIHGTGDDVCPYPDAVEMVTNMKQAELNIEEFFVKESDVDGKIFKSTGHSLGDRSAMMLLYGRKYLLPESDDYFERESQTDFELQQDIVYPTSDGQYVISYPEGVPSIRFESQSPTE</sequence>
<organism evidence="2 3">
    <name type="scientific">Polystyrenella longa</name>
    <dbReference type="NCBI Taxonomy" id="2528007"/>
    <lineage>
        <taxon>Bacteria</taxon>
        <taxon>Pseudomonadati</taxon>
        <taxon>Planctomycetota</taxon>
        <taxon>Planctomycetia</taxon>
        <taxon>Planctomycetales</taxon>
        <taxon>Planctomycetaceae</taxon>
        <taxon>Polystyrenella</taxon>
    </lineage>
</organism>
<reference evidence="2 3" key="1">
    <citation type="submission" date="2019-02" db="EMBL/GenBank/DDBJ databases">
        <title>Deep-cultivation of Planctomycetes and their phenomic and genomic characterization uncovers novel biology.</title>
        <authorList>
            <person name="Wiegand S."/>
            <person name="Jogler M."/>
            <person name="Boedeker C."/>
            <person name="Pinto D."/>
            <person name="Vollmers J."/>
            <person name="Rivas-Marin E."/>
            <person name="Kohn T."/>
            <person name="Peeters S.H."/>
            <person name="Heuer A."/>
            <person name="Rast P."/>
            <person name="Oberbeckmann S."/>
            <person name="Bunk B."/>
            <person name="Jeske O."/>
            <person name="Meyerdierks A."/>
            <person name="Storesund J.E."/>
            <person name="Kallscheuer N."/>
            <person name="Luecker S."/>
            <person name="Lage O.M."/>
            <person name="Pohl T."/>
            <person name="Merkel B.J."/>
            <person name="Hornburger P."/>
            <person name="Mueller R.-W."/>
            <person name="Bruemmer F."/>
            <person name="Labrenz M."/>
            <person name="Spormann A.M."/>
            <person name="Op den Camp H."/>
            <person name="Overmann J."/>
            <person name="Amann R."/>
            <person name="Jetten M.S.M."/>
            <person name="Mascher T."/>
            <person name="Medema M.H."/>
            <person name="Devos D.P."/>
            <person name="Kaster A.-K."/>
            <person name="Ovreas L."/>
            <person name="Rohde M."/>
            <person name="Galperin M.Y."/>
            <person name="Jogler C."/>
        </authorList>
    </citation>
    <scope>NUCLEOTIDE SEQUENCE [LARGE SCALE GENOMIC DNA]</scope>
    <source>
        <strain evidence="2 3">Pla110</strain>
    </source>
</reference>
<dbReference type="GO" id="GO:0006508">
    <property type="term" value="P:proteolysis"/>
    <property type="evidence" value="ECO:0007669"/>
    <property type="project" value="InterPro"/>
</dbReference>
<name>A0A518CKL0_9PLAN</name>
<feature type="domain" description="Peptidase S9 prolyl oligopeptidase catalytic" evidence="1">
    <location>
        <begin position="140"/>
        <end position="303"/>
    </location>
</feature>
<dbReference type="OrthoDB" id="8233337at2"/>
<accession>A0A518CKL0</accession>
<evidence type="ECO:0000313" key="3">
    <source>
        <dbReference type="Proteomes" id="UP000317178"/>
    </source>
</evidence>